<organism evidence="6">
    <name type="scientific">freshwater metagenome</name>
    <dbReference type="NCBI Taxonomy" id="449393"/>
    <lineage>
        <taxon>unclassified sequences</taxon>
        <taxon>metagenomes</taxon>
        <taxon>ecological metagenomes</taxon>
    </lineage>
</organism>
<dbReference type="Gene3D" id="3.30.70.20">
    <property type="match status" value="1"/>
</dbReference>
<proteinExistence type="predicted"/>
<dbReference type="Pfam" id="PF13459">
    <property type="entry name" value="Fer4_15"/>
    <property type="match status" value="1"/>
</dbReference>
<dbReference type="InterPro" id="IPR051269">
    <property type="entry name" value="Fe-S_cluster_ET"/>
</dbReference>
<dbReference type="AlphaFoldDB" id="A0A6J6L4J3"/>
<dbReference type="GO" id="GO:0046872">
    <property type="term" value="F:metal ion binding"/>
    <property type="evidence" value="ECO:0007669"/>
    <property type="project" value="UniProtKB-KW"/>
</dbReference>
<dbReference type="GO" id="GO:0051536">
    <property type="term" value="F:iron-sulfur cluster binding"/>
    <property type="evidence" value="ECO:0007669"/>
    <property type="project" value="UniProtKB-KW"/>
</dbReference>
<protein>
    <submittedName>
        <fullName evidence="6">Unannotated protein</fullName>
    </submittedName>
</protein>
<keyword evidence="5" id="KW-0411">Iron-sulfur</keyword>
<accession>A0A6J6L4J3</accession>
<reference evidence="6" key="1">
    <citation type="submission" date="2020-05" db="EMBL/GenBank/DDBJ databases">
        <authorList>
            <person name="Chiriac C."/>
            <person name="Salcher M."/>
            <person name="Ghai R."/>
            <person name="Kavagutti S V."/>
        </authorList>
    </citation>
    <scope>NUCLEOTIDE SEQUENCE</scope>
</reference>
<dbReference type="SUPFAM" id="SSF54862">
    <property type="entry name" value="4Fe-4S ferredoxins"/>
    <property type="match status" value="1"/>
</dbReference>
<keyword evidence="3" id="KW-0249">Electron transport</keyword>
<evidence type="ECO:0000256" key="4">
    <source>
        <dbReference type="ARBA" id="ARBA00023004"/>
    </source>
</evidence>
<keyword evidence="4" id="KW-0408">Iron</keyword>
<keyword evidence="2" id="KW-0479">Metal-binding</keyword>
<evidence type="ECO:0000313" key="6">
    <source>
        <dbReference type="EMBL" id="CAB4656930.1"/>
    </source>
</evidence>
<evidence type="ECO:0000256" key="1">
    <source>
        <dbReference type="ARBA" id="ARBA00022448"/>
    </source>
</evidence>
<gene>
    <name evidence="6" type="ORF">UFOPK2292_00013</name>
</gene>
<dbReference type="EMBL" id="CAEZWU010000001">
    <property type="protein sequence ID" value="CAB4656930.1"/>
    <property type="molecule type" value="Genomic_DNA"/>
</dbReference>
<name>A0A6J6L4J3_9ZZZZ</name>
<evidence type="ECO:0000256" key="5">
    <source>
        <dbReference type="ARBA" id="ARBA00023014"/>
    </source>
</evidence>
<keyword evidence="1" id="KW-0813">Transport</keyword>
<dbReference type="PANTHER" id="PTHR36923">
    <property type="entry name" value="FERREDOXIN"/>
    <property type="match status" value="1"/>
</dbReference>
<sequence>MNYRVEVKKDLCISSAKCVSDAPKIFKFDQDELAEPVSETTQEQLAVLIRLARNCPGEAITIYDENGSAISLE</sequence>
<dbReference type="PANTHER" id="PTHR36923:SF3">
    <property type="entry name" value="FERREDOXIN"/>
    <property type="match status" value="1"/>
</dbReference>
<evidence type="ECO:0000256" key="3">
    <source>
        <dbReference type="ARBA" id="ARBA00022982"/>
    </source>
</evidence>
<evidence type="ECO:0000256" key="2">
    <source>
        <dbReference type="ARBA" id="ARBA00022723"/>
    </source>
</evidence>